<organism evidence="2 3">
    <name type="scientific">Olea europaea subsp. europaea</name>
    <dbReference type="NCBI Taxonomy" id="158383"/>
    <lineage>
        <taxon>Eukaryota</taxon>
        <taxon>Viridiplantae</taxon>
        <taxon>Streptophyta</taxon>
        <taxon>Embryophyta</taxon>
        <taxon>Tracheophyta</taxon>
        <taxon>Spermatophyta</taxon>
        <taxon>Magnoliopsida</taxon>
        <taxon>eudicotyledons</taxon>
        <taxon>Gunneridae</taxon>
        <taxon>Pentapetalae</taxon>
        <taxon>asterids</taxon>
        <taxon>lamiids</taxon>
        <taxon>Lamiales</taxon>
        <taxon>Oleaceae</taxon>
        <taxon>Oleeae</taxon>
        <taxon>Olea</taxon>
    </lineage>
</organism>
<name>A0A8S0U692_OLEEU</name>
<dbReference type="Proteomes" id="UP000594638">
    <property type="component" value="Unassembled WGS sequence"/>
</dbReference>
<keyword evidence="3" id="KW-1185">Reference proteome</keyword>
<evidence type="ECO:0000256" key="1">
    <source>
        <dbReference type="SAM" id="MobiDB-lite"/>
    </source>
</evidence>
<dbReference type="EMBL" id="CACTIH010007481">
    <property type="protein sequence ID" value="CAA3014354.1"/>
    <property type="molecule type" value="Genomic_DNA"/>
</dbReference>
<proteinExistence type="predicted"/>
<reference evidence="2 3" key="1">
    <citation type="submission" date="2019-12" db="EMBL/GenBank/DDBJ databases">
        <authorList>
            <person name="Alioto T."/>
            <person name="Alioto T."/>
            <person name="Gomez Garrido J."/>
        </authorList>
    </citation>
    <scope>NUCLEOTIDE SEQUENCE [LARGE SCALE GENOMIC DNA]</scope>
</reference>
<evidence type="ECO:0000313" key="3">
    <source>
        <dbReference type="Proteomes" id="UP000594638"/>
    </source>
</evidence>
<evidence type="ECO:0000313" key="2">
    <source>
        <dbReference type="EMBL" id="CAA3014354.1"/>
    </source>
</evidence>
<accession>A0A8S0U692</accession>
<comment type="caution">
    <text evidence="2">The sequence shown here is derived from an EMBL/GenBank/DDBJ whole genome shotgun (WGS) entry which is preliminary data.</text>
</comment>
<protein>
    <submittedName>
        <fullName evidence="2">Uncharacterized protein</fullName>
    </submittedName>
</protein>
<gene>
    <name evidence="2" type="ORF">OLEA9_A092643</name>
</gene>
<dbReference type="Gramene" id="OE9A092643T1">
    <property type="protein sequence ID" value="OE9A092643C1"/>
    <property type="gene ID" value="OE9A092643"/>
</dbReference>
<sequence length="111" mass="11676">MNSPEVGAVDDGDVGCACHLRGSLRKPVYVENEAGVEVANDEPAGFAEPSTIGSATVDQSSAFEGTSGVDDHGNTQLESAIGLEDLVDTQFEQPTFEGTTRLEDPVDTQFE</sequence>
<feature type="compositionally biased region" description="Polar residues" evidence="1">
    <location>
        <begin position="51"/>
        <end position="64"/>
    </location>
</feature>
<feature type="region of interest" description="Disordered" evidence="1">
    <location>
        <begin position="40"/>
        <end position="77"/>
    </location>
</feature>
<dbReference type="AlphaFoldDB" id="A0A8S0U692"/>